<dbReference type="PANTHER" id="PTHR42884:SF14">
    <property type="entry name" value="NEUROENDOCRINE CONVERTASE 1"/>
    <property type="match status" value="1"/>
</dbReference>
<dbReference type="RefSeq" id="WP_240592096.1">
    <property type="nucleotide sequence ID" value="NZ_JAKUDL010000007.1"/>
</dbReference>
<gene>
    <name evidence="11" type="ORF">MJ923_16950</name>
</gene>
<evidence type="ECO:0000313" key="11">
    <source>
        <dbReference type="EMBL" id="MCH4295998.1"/>
    </source>
</evidence>
<feature type="active site" description="Charge relay system" evidence="7 8">
    <location>
        <position position="82"/>
    </location>
</feature>
<feature type="active site" description="Charge relay system" evidence="7 8">
    <location>
        <position position="353"/>
    </location>
</feature>
<name>A0AAJ1F1X4_9GAMM</name>
<dbReference type="GO" id="GO:0016485">
    <property type="term" value="P:protein processing"/>
    <property type="evidence" value="ECO:0007669"/>
    <property type="project" value="TreeGrafter"/>
</dbReference>
<dbReference type="PANTHER" id="PTHR42884">
    <property type="entry name" value="PROPROTEIN CONVERTASE SUBTILISIN/KEXIN-RELATED"/>
    <property type="match status" value="1"/>
</dbReference>
<evidence type="ECO:0000313" key="12">
    <source>
        <dbReference type="Proteomes" id="UP001297581"/>
    </source>
</evidence>
<evidence type="ECO:0000259" key="10">
    <source>
        <dbReference type="PROSITE" id="PS51829"/>
    </source>
</evidence>
<comment type="similarity">
    <text evidence="1">Belongs to the peptidase S8 family. Furin subfamily.</text>
</comment>
<feature type="domain" description="P/Homo B" evidence="10">
    <location>
        <begin position="450"/>
        <end position="598"/>
    </location>
</feature>
<proteinExistence type="inferred from homology"/>
<dbReference type="PROSITE" id="PS00138">
    <property type="entry name" value="SUBTILASE_SER"/>
    <property type="match status" value="1"/>
</dbReference>
<dbReference type="SUPFAM" id="SSF49785">
    <property type="entry name" value="Galactose-binding domain-like"/>
    <property type="match status" value="1"/>
</dbReference>
<dbReference type="GO" id="GO:0016020">
    <property type="term" value="C:membrane"/>
    <property type="evidence" value="ECO:0007669"/>
    <property type="project" value="TreeGrafter"/>
</dbReference>
<dbReference type="Proteomes" id="UP001297581">
    <property type="component" value="Unassembled WGS sequence"/>
</dbReference>
<keyword evidence="12" id="KW-1185">Reference proteome</keyword>
<dbReference type="InterPro" id="IPR023827">
    <property type="entry name" value="Peptidase_S8_Asp-AS"/>
</dbReference>
<dbReference type="GO" id="GO:0004252">
    <property type="term" value="F:serine-type endopeptidase activity"/>
    <property type="evidence" value="ECO:0007669"/>
    <property type="project" value="UniProtKB-UniRule"/>
</dbReference>
<dbReference type="InterPro" id="IPR023828">
    <property type="entry name" value="Peptidase_S8_Ser-AS"/>
</dbReference>
<evidence type="ECO:0000256" key="8">
    <source>
        <dbReference type="PROSITE-ProRule" id="PRU01240"/>
    </source>
</evidence>
<dbReference type="AlphaFoldDB" id="A0AAJ1F1X4"/>
<dbReference type="PROSITE" id="PS00137">
    <property type="entry name" value="SUBTILASE_HIS"/>
    <property type="match status" value="1"/>
</dbReference>
<dbReference type="InterPro" id="IPR036852">
    <property type="entry name" value="Peptidase_S8/S53_dom_sf"/>
</dbReference>
<dbReference type="Gene3D" id="2.60.120.260">
    <property type="entry name" value="Galactose-binding domain-like"/>
    <property type="match status" value="1"/>
</dbReference>
<accession>A0AAJ1F1X4</accession>
<dbReference type="GO" id="GO:0005737">
    <property type="term" value="C:cytoplasm"/>
    <property type="evidence" value="ECO:0007669"/>
    <property type="project" value="UniProtKB-ARBA"/>
</dbReference>
<evidence type="ECO:0000256" key="4">
    <source>
        <dbReference type="ARBA" id="ARBA00022801"/>
    </source>
</evidence>
<dbReference type="PRINTS" id="PR00723">
    <property type="entry name" value="SUBTILISIN"/>
</dbReference>
<evidence type="ECO:0000256" key="2">
    <source>
        <dbReference type="ARBA" id="ARBA00022670"/>
    </source>
</evidence>
<dbReference type="InterPro" id="IPR034182">
    <property type="entry name" value="Kexin/furin"/>
</dbReference>
<feature type="active site" description="Charge relay system" evidence="7 8">
    <location>
        <position position="116"/>
    </location>
</feature>
<sequence>MKLNRLIISISLAMAGTAQANPDQWQYPLFGGDPFTPQQWHLKNTGQDGYSPLTGVAGEDLDVDFAHAMGIKGRGITVAVIDSGVEIDHEDLRANVVPGSINLLDGSGYPTDGHGHGTAVAGIIAAVEANGLGGRGVAPLANLIGFNYLDAQSEQSWFLSHGRTAENGKRELNRFTDARIYNQSYGSTLLKPFPYDYEANPSLLAKDSAMADVTNDSQRGQGSLFVKSAGNSYGTYRVGAWLILPREDGLYYNNHGLPFHSANLSHENINYWNMVVSATNAEGKRSSYSSVGSNVWVAAPGGEYGTDAPAIVTTDIQGCDKGMNRAGTSSNRLNGGSELDPVCNYTATMNGTSSAAPNASGAAAVVMSANHALDARTVRHVLAQTARQNDADIEPIMLSFTQADGTVASYDALPGWQRNAAGYSFHNFYGFGSVDVDAAVWKVLFGGVQNLPEQVVTPWSLVAANVQIPDATLEGVTSELNIEQNLTVEAVQVKLNIDHSRLRDLAIELVSPSGTRSVLMNPRVGFIGENIEEGVLLSNHFYGEQAAGVWTLRVRDTDAGTSETVAFNTQTRQLLKLNTVNNAEPGVVRDWSLRIFGH</sequence>
<dbReference type="Pfam" id="PF01483">
    <property type="entry name" value="P_proprotein"/>
    <property type="match status" value="1"/>
</dbReference>
<protein>
    <submittedName>
        <fullName evidence="11">S8 family serine peptidase</fullName>
    </submittedName>
</protein>
<comment type="caution">
    <text evidence="11">The sequence shown here is derived from an EMBL/GenBank/DDBJ whole genome shotgun (WGS) entry which is preliminary data.</text>
</comment>
<dbReference type="CDD" id="cd04059">
    <property type="entry name" value="Peptidases_S8_Protein_convertases_Kexins_Furin-like"/>
    <property type="match status" value="1"/>
</dbReference>
<evidence type="ECO:0000256" key="5">
    <source>
        <dbReference type="ARBA" id="ARBA00022825"/>
    </source>
</evidence>
<evidence type="ECO:0000256" key="9">
    <source>
        <dbReference type="SAM" id="SignalP"/>
    </source>
</evidence>
<dbReference type="InterPro" id="IPR015500">
    <property type="entry name" value="Peptidase_S8_subtilisin-rel"/>
</dbReference>
<evidence type="ECO:0000256" key="7">
    <source>
        <dbReference type="PIRSR" id="PIRSR615500-1"/>
    </source>
</evidence>
<dbReference type="Pfam" id="PF00082">
    <property type="entry name" value="Peptidase_S8"/>
    <property type="match status" value="1"/>
</dbReference>
<dbReference type="InterPro" id="IPR008979">
    <property type="entry name" value="Galactose-bd-like_sf"/>
</dbReference>
<organism evidence="11 12">
    <name type="scientific">Shewanella zhuhaiensis</name>
    <dbReference type="NCBI Taxonomy" id="2919576"/>
    <lineage>
        <taxon>Bacteria</taxon>
        <taxon>Pseudomonadati</taxon>
        <taxon>Pseudomonadota</taxon>
        <taxon>Gammaproteobacteria</taxon>
        <taxon>Alteromonadales</taxon>
        <taxon>Shewanellaceae</taxon>
        <taxon>Shewanella</taxon>
    </lineage>
</organism>
<dbReference type="Gene3D" id="3.40.50.200">
    <property type="entry name" value="Peptidase S8/S53 domain"/>
    <property type="match status" value="1"/>
</dbReference>
<evidence type="ECO:0000256" key="3">
    <source>
        <dbReference type="ARBA" id="ARBA00022729"/>
    </source>
</evidence>
<feature type="chain" id="PRO_5042556883" evidence="9">
    <location>
        <begin position="21"/>
        <end position="598"/>
    </location>
</feature>
<keyword evidence="3 9" id="KW-0732">Signal</keyword>
<keyword evidence="2 8" id="KW-0645">Protease</keyword>
<dbReference type="InterPro" id="IPR002884">
    <property type="entry name" value="P_dom"/>
</dbReference>
<dbReference type="PROSITE" id="PS00136">
    <property type="entry name" value="SUBTILASE_ASP"/>
    <property type="match status" value="1"/>
</dbReference>
<dbReference type="SUPFAM" id="SSF52743">
    <property type="entry name" value="Subtilisin-like"/>
    <property type="match status" value="1"/>
</dbReference>
<keyword evidence="4 8" id="KW-0378">Hydrolase</keyword>
<dbReference type="PROSITE" id="PS51829">
    <property type="entry name" value="P_HOMO_B"/>
    <property type="match status" value="1"/>
</dbReference>
<dbReference type="GO" id="GO:0012505">
    <property type="term" value="C:endomembrane system"/>
    <property type="evidence" value="ECO:0007669"/>
    <property type="project" value="UniProtKB-ARBA"/>
</dbReference>
<dbReference type="InterPro" id="IPR022398">
    <property type="entry name" value="Peptidase_S8_His-AS"/>
</dbReference>
<evidence type="ECO:0000256" key="6">
    <source>
        <dbReference type="ARBA" id="ARBA00022837"/>
    </source>
</evidence>
<dbReference type="InterPro" id="IPR000209">
    <property type="entry name" value="Peptidase_S8/S53_dom"/>
</dbReference>
<feature type="signal peptide" evidence="9">
    <location>
        <begin position="1"/>
        <end position="20"/>
    </location>
</feature>
<keyword evidence="5 8" id="KW-0720">Serine protease</keyword>
<dbReference type="PROSITE" id="PS51892">
    <property type="entry name" value="SUBTILASE"/>
    <property type="match status" value="1"/>
</dbReference>
<evidence type="ECO:0000256" key="1">
    <source>
        <dbReference type="ARBA" id="ARBA00005325"/>
    </source>
</evidence>
<reference evidence="11 12" key="1">
    <citation type="submission" date="2022-02" db="EMBL/GenBank/DDBJ databases">
        <title>The genome sequence of Shewanella sp. 3B26.</title>
        <authorList>
            <person name="Du J."/>
        </authorList>
    </citation>
    <scope>NUCLEOTIDE SEQUENCE [LARGE SCALE GENOMIC DNA]</scope>
    <source>
        <strain evidence="11 12">3B26</strain>
    </source>
</reference>
<dbReference type="EMBL" id="JAKUDL010000007">
    <property type="protein sequence ID" value="MCH4295998.1"/>
    <property type="molecule type" value="Genomic_DNA"/>
</dbReference>
<keyword evidence="6" id="KW-0106">Calcium</keyword>